<feature type="compositionally biased region" description="Acidic residues" evidence="1">
    <location>
        <begin position="759"/>
        <end position="801"/>
    </location>
</feature>
<protein>
    <submittedName>
        <fullName evidence="2">Uncharacterized protein</fullName>
    </submittedName>
</protein>
<gene>
    <name evidence="2" type="ORF">JKP88DRAFT_263417</name>
</gene>
<name>A0A835YXL0_9STRA</name>
<accession>A0A835YXL0</accession>
<comment type="caution">
    <text evidence="2">The sequence shown here is derived from an EMBL/GenBank/DDBJ whole genome shotgun (WGS) entry which is preliminary data.</text>
</comment>
<feature type="compositionally biased region" description="Acidic residues" evidence="1">
    <location>
        <begin position="809"/>
        <end position="824"/>
    </location>
</feature>
<feature type="region of interest" description="Disordered" evidence="1">
    <location>
        <begin position="756"/>
        <end position="824"/>
    </location>
</feature>
<keyword evidence="3" id="KW-1185">Reference proteome</keyword>
<reference evidence="2" key="1">
    <citation type="submission" date="2021-02" db="EMBL/GenBank/DDBJ databases">
        <title>First Annotated Genome of the Yellow-green Alga Tribonema minus.</title>
        <authorList>
            <person name="Mahan K.M."/>
        </authorList>
    </citation>
    <scope>NUCLEOTIDE SEQUENCE</scope>
    <source>
        <strain evidence="2">UTEX B ZZ1240</strain>
    </source>
</reference>
<evidence type="ECO:0000256" key="1">
    <source>
        <dbReference type="SAM" id="MobiDB-lite"/>
    </source>
</evidence>
<dbReference type="EMBL" id="JAFCMP010000279">
    <property type="protein sequence ID" value="KAG5181927.1"/>
    <property type="molecule type" value="Genomic_DNA"/>
</dbReference>
<dbReference type="Proteomes" id="UP000664859">
    <property type="component" value="Unassembled WGS sequence"/>
</dbReference>
<sequence length="824" mass="91844">MADLVERLINRFGQAAVNTAQGHEPSHTRRLHETLLRTFERRRRILGTDQGVQLRHNTVSCSLAKVLHRHPSLDITQTLQDAADYVGKLPASTHQRFQDLRHNSNLQALQAPWAPWRLHEVFLYVAKDMATVAKTYIEVHFQRRRLAITYWALFQALRAHITNDDDDPDTQVDMTVRPFTRAVHDLAELVTTYAGNDLHGGLQARLNQLGFRGAELDDDGDVQEGADHLKILDICETVRHLPDGDSDSSKRRLLAQLQQLYVETDRTDYQDLMSGLFEQFPDDATARREHRDAVWGLLPVPPKLTAPLPRFKPQPAFIRINRTGMGELFSGLAARMAGRGPWWCAKFMQPWAKAANITTMRQRTNHYARSERGVMRAIERAGQPGYRILAPWLVDRTVMTDGHQLKLLPVTSHDSHQGPHGLTKLPRRGYQRVHREIGAEPATVADGTPAAQERLHALDHVVVTGVDPDQVLAFSAVTALGQRWRRENAADFVANPPPEGECVTAQEVSGADYRVWALSVRNEQGEAQRRGANQAYSNALAALADRHTRTGRYQVLRAYCTTWGHHADAMWGELLHPARRHQRFSRFRAQQAAIAKMAEKLAPIRLQHRPPGWKRVRSRGREYPCRKRRHRRWRDTHRRPRRIIFFGACARFPAGGRAAIPIKKLVAQLACRCPTLITPEPYSSASCLVCGGGPRGAAAMSSGTETGFAGTRTAPLAQAAEGGVAVIDRDTNARANLGMRGVYATCGVNDSILGYVPADQEEEEDTEDEESDEEDDDEEDGDEEDDEEEDGEEGGDGDEGGDGGGGPVDDGDGGGDEEEDAIMV</sequence>
<dbReference type="AlphaFoldDB" id="A0A835YXL0"/>
<proteinExistence type="predicted"/>
<evidence type="ECO:0000313" key="3">
    <source>
        <dbReference type="Proteomes" id="UP000664859"/>
    </source>
</evidence>
<organism evidence="2 3">
    <name type="scientific">Tribonema minus</name>
    <dbReference type="NCBI Taxonomy" id="303371"/>
    <lineage>
        <taxon>Eukaryota</taxon>
        <taxon>Sar</taxon>
        <taxon>Stramenopiles</taxon>
        <taxon>Ochrophyta</taxon>
        <taxon>PX clade</taxon>
        <taxon>Xanthophyceae</taxon>
        <taxon>Tribonematales</taxon>
        <taxon>Tribonemataceae</taxon>
        <taxon>Tribonema</taxon>
    </lineage>
</organism>
<evidence type="ECO:0000313" key="2">
    <source>
        <dbReference type="EMBL" id="KAG5181927.1"/>
    </source>
</evidence>